<reference evidence="1" key="1">
    <citation type="submission" date="2023-06" db="EMBL/GenBank/DDBJ databases">
        <authorList>
            <consortium name="Lawrence Berkeley National Laboratory"/>
            <person name="Ahrendt S."/>
            <person name="Sahu N."/>
            <person name="Indic B."/>
            <person name="Wong-Bajracharya J."/>
            <person name="Merenyi Z."/>
            <person name="Ke H.-M."/>
            <person name="Monk M."/>
            <person name="Kocsube S."/>
            <person name="Drula E."/>
            <person name="Lipzen A."/>
            <person name="Balint B."/>
            <person name="Henrissat B."/>
            <person name="Andreopoulos B."/>
            <person name="Martin F.M."/>
            <person name="Harder C.B."/>
            <person name="Rigling D."/>
            <person name="Ford K.L."/>
            <person name="Foster G.D."/>
            <person name="Pangilinan J."/>
            <person name="Papanicolaou A."/>
            <person name="Barry K."/>
            <person name="LaButti K."/>
            <person name="Viragh M."/>
            <person name="Koriabine M."/>
            <person name="Yan M."/>
            <person name="Riley R."/>
            <person name="Champramary S."/>
            <person name="Plett K.L."/>
            <person name="Tsai I.J."/>
            <person name="Slot J."/>
            <person name="Sipos G."/>
            <person name="Plett J."/>
            <person name="Nagy L.G."/>
            <person name="Grigoriev I.V."/>
        </authorList>
    </citation>
    <scope>NUCLEOTIDE SEQUENCE</scope>
    <source>
        <strain evidence="1">HWK02</strain>
    </source>
</reference>
<dbReference type="EMBL" id="JAUEPU010000005">
    <property type="protein sequence ID" value="KAK0501923.1"/>
    <property type="molecule type" value="Genomic_DNA"/>
</dbReference>
<gene>
    <name evidence="1" type="ORF">EDD18DRAFT_1346490</name>
</gene>
<organism evidence="1 2">
    <name type="scientific">Armillaria luteobubalina</name>
    <dbReference type="NCBI Taxonomy" id="153913"/>
    <lineage>
        <taxon>Eukaryota</taxon>
        <taxon>Fungi</taxon>
        <taxon>Dikarya</taxon>
        <taxon>Basidiomycota</taxon>
        <taxon>Agaricomycotina</taxon>
        <taxon>Agaricomycetes</taxon>
        <taxon>Agaricomycetidae</taxon>
        <taxon>Agaricales</taxon>
        <taxon>Marasmiineae</taxon>
        <taxon>Physalacriaceae</taxon>
        <taxon>Armillaria</taxon>
    </lineage>
</organism>
<accession>A0AA39QHX4</accession>
<dbReference type="Proteomes" id="UP001175228">
    <property type="component" value="Unassembled WGS sequence"/>
</dbReference>
<comment type="caution">
    <text evidence="1">The sequence shown here is derived from an EMBL/GenBank/DDBJ whole genome shotgun (WGS) entry which is preliminary data.</text>
</comment>
<keyword evidence="2" id="KW-1185">Reference proteome</keyword>
<sequence length="398" mass="45795">MSLYFYPVWTAIPDEDGCTVVYCHICNDLQKQDPCPSCRKAHEDSGDDPILYQPKSHAELATLCLLSSFLPPELRHSYQWTVPPTSPSNDTTTIPALPSQFDWNDFELMGDVEFEDSPEKQGLALLAQGLLDFLAQDPDDIHSDDDWEERWEMGDNEDVSEPEATHSDEDDRDVADAWGRKHACMTPTMEATSHEWHPWPDRMACTLNILMHLPRLVFSHEQLDLYLWLLEANKVDNVPSVKSMQALNECLQKMCSINTMCKKGALSHLYYLNSLLQIIAQEMANPQVCPHLHFYPEDSGKRLAEVWQGSWWLHELPNELLTPMLHINNSDYYIHKPAMLHDHSLCVPFQWFVRGGKYYGHCWKLQAMSREGSVVWHVIKTDGVEVSQDKFLKNAPEL</sequence>
<protein>
    <submittedName>
        <fullName evidence="1">Uncharacterized protein</fullName>
    </submittedName>
</protein>
<evidence type="ECO:0000313" key="2">
    <source>
        <dbReference type="Proteomes" id="UP001175228"/>
    </source>
</evidence>
<evidence type="ECO:0000313" key="1">
    <source>
        <dbReference type="EMBL" id="KAK0501923.1"/>
    </source>
</evidence>
<name>A0AA39QHX4_9AGAR</name>
<dbReference type="AlphaFoldDB" id="A0AA39QHX4"/>
<proteinExistence type="predicted"/>